<evidence type="ECO:0000313" key="2">
    <source>
        <dbReference type="Proteomes" id="UP000265520"/>
    </source>
</evidence>
<keyword evidence="2" id="KW-1185">Reference proteome</keyword>
<evidence type="ECO:0000313" key="1">
    <source>
        <dbReference type="EMBL" id="MCI73218.1"/>
    </source>
</evidence>
<comment type="caution">
    <text evidence="1">The sequence shown here is derived from an EMBL/GenBank/DDBJ whole genome shotgun (WGS) entry which is preliminary data.</text>
</comment>
<sequence length="38" mass="4409">MLVVRRCFVSIVAKEVTRARRAGSQGWLDEEFVPELFL</sequence>
<accession>A0A392UK04</accession>
<proteinExistence type="predicted"/>
<dbReference type="Proteomes" id="UP000265520">
    <property type="component" value="Unassembled WGS sequence"/>
</dbReference>
<organism evidence="1 2">
    <name type="scientific">Trifolium medium</name>
    <dbReference type="NCBI Taxonomy" id="97028"/>
    <lineage>
        <taxon>Eukaryota</taxon>
        <taxon>Viridiplantae</taxon>
        <taxon>Streptophyta</taxon>
        <taxon>Embryophyta</taxon>
        <taxon>Tracheophyta</taxon>
        <taxon>Spermatophyta</taxon>
        <taxon>Magnoliopsida</taxon>
        <taxon>eudicotyledons</taxon>
        <taxon>Gunneridae</taxon>
        <taxon>Pentapetalae</taxon>
        <taxon>rosids</taxon>
        <taxon>fabids</taxon>
        <taxon>Fabales</taxon>
        <taxon>Fabaceae</taxon>
        <taxon>Papilionoideae</taxon>
        <taxon>50 kb inversion clade</taxon>
        <taxon>NPAAA clade</taxon>
        <taxon>Hologalegina</taxon>
        <taxon>IRL clade</taxon>
        <taxon>Trifolieae</taxon>
        <taxon>Trifolium</taxon>
    </lineage>
</organism>
<name>A0A392UK04_9FABA</name>
<dbReference type="EMBL" id="LXQA010833625">
    <property type="protein sequence ID" value="MCI73218.1"/>
    <property type="molecule type" value="Genomic_DNA"/>
</dbReference>
<dbReference type="AlphaFoldDB" id="A0A392UK04"/>
<reference evidence="1 2" key="1">
    <citation type="journal article" date="2018" name="Front. Plant Sci.">
        <title>Red Clover (Trifolium pratense) and Zigzag Clover (T. medium) - A Picture of Genomic Similarities and Differences.</title>
        <authorList>
            <person name="Dluhosova J."/>
            <person name="Istvanek J."/>
            <person name="Nedelnik J."/>
            <person name="Repkova J."/>
        </authorList>
    </citation>
    <scope>NUCLEOTIDE SEQUENCE [LARGE SCALE GENOMIC DNA]</scope>
    <source>
        <strain evidence="2">cv. 10/8</strain>
        <tissue evidence="1">Leaf</tissue>
    </source>
</reference>
<protein>
    <submittedName>
        <fullName evidence="1">Uncharacterized protein</fullName>
    </submittedName>
</protein>
<feature type="non-terminal residue" evidence="1">
    <location>
        <position position="38"/>
    </location>
</feature>